<evidence type="ECO:0000313" key="7">
    <source>
        <dbReference type="EMBL" id="AKG92422.1"/>
    </source>
</evidence>
<feature type="transmembrane region" description="Helical" evidence="6">
    <location>
        <begin position="169"/>
        <end position="192"/>
    </location>
</feature>
<keyword evidence="4 6" id="KW-1133">Transmembrane helix</keyword>
<comment type="subcellular location">
    <subcellularLocation>
        <location evidence="1">Cell membrane</location>
        <topology evidence="1">Multi-pass membrane protein</topology>
    </subcellularLocation>
</comment>
<feature type="transmembrane region" description="Helical" evidence="6">
    <location>
        <begin position="77"/>
        <end position="97"/>
    </location>
</feature>
<feature type="transmembrane region" description="Helical" evidence="6">
    <location>
        <begin position="329"/>
        <end position="350"/>
    </location>
</feature>
<feature type="transmembrane region" description="Helical" evidence="6">
    <location>
        <begin position="141"/>
        <end position="163"/>
    </location>
</feature>
<reference evidence="7 8" key="1">
    <citation type="submission" date="2015-04" db="EMBL/GenBank/DDBJ databases">
        <title>The complete genome sequence of the hyperthermophilic, obligate iron-reducing archaeon Geoglobus ahangari strain 234T.</title>
        <authorList>
            <person name="Manzella M.P."/>
            <person name="Holmes D.E."/>
            <person name="Rocheleau J.M."/>
            <person name="Chung A."/>
            <person name="Reguera G."/>
            <person name="Kashefi K."/>
        </authorList>
    </citation>
    <scope>NUCLEOTIDE SEQUENCE [LARGE SCALE GENOMIC DNA]</scope>
    <source>
        <strain evidence="7 8">234</strain>
    </source>
</reference>
<feature type="transmembrane region" description="Helical" evidence="6">
    <location>
        <begin position="362"/>
        <end position="384"/>
    </location>
</feature>
<name>A0A0F7IGN3_9EURY</name>
<dbReference type="KEGG" id="gah:GAH_00222"/>
<evidence type="ECO:0000256" key="1">
    <source>
        <dbReference type="ARBA" id="ARBA00004651"/>
    </source>
</evidence>
<accession>A0A0F7IGN3</accession>
<organism evidence="7 8">
    <name type="scientific">Geoglobus ahangari</name>
    <dbReference type="NCBI Taxonomy" id="113653"/>
    <lineage>
        <taxon>Archaea</taxon>
        <taxon>Methanobacteriati</taxon>
        <taxon>Methanobacteriota</taxon>
        <taxon>Archaeoglobi</taxon>
        <taxon>Archaeoglobales</taxon>
        <taxon>Archaeoglobaceae</taxon>
        <taxon>Geoglobus</taxon>
    </lineage>
</organism>
<protein>
    <submittedName>
        <fullName evidence="7">Polysaccharide biosynthesis protein</fullName>
    </submittedName>
</protein>
<dbReference type="HOGENOM" id="CLU_576983_0_0_2"/>
<dbReference type="GO" id="GO:0005886">
    <property type="term" value="C:plasma membrane"/>
    <property type="evidence" value="ECO:0007669"/>
    <property type="project" value="UniProtKB-SubCell"/>
</dbReference>
<evidence type="ECO:0000256" key="4">
    <source>
        <dbReference type="ARBA" id="ARBA00022989"/>
    </source>
</evidence>
<feature type="transmembrane region" description="Helical" evidence="6">
    <location>
        <begin position="251"/>
        <end position="271"/>
    </location>
</feature>
<evidence type="ECO:0000313" key="8">
    <source>
        <dbReference type="Proteomes" id="UP000034723"/>
    </source>
</evidence>
<dbReference type="InterPro" id="IPR050833">
    <property type="entry name" value="Poly_Biosynth_Transport"/>
</dbReference>
<feature type="transmembrane region" description="Helical" evidence="6">
    <location>
        <begin position="291"/>
        <end position="309"/>
    </location>
</feature>
<dbReference type="PANTHER" id="PTHR30250:SF11">
    <property type="entry name" value="O-ANTIGEN TRANSPORTER-RELATED"/>
    <property type="match status" value="1"/>
</dbReference>
<feature type="transmembrane region" description="Helical" evidence="6">
    <location>
        <begin position="7"/>
        <end position="29"/>
    </location>
</feature>
<evidence type="ECO:0000256" key="3">
    <source>
        <dbReference type="ARBA" id="ARBA00022692"/>
    </source>
</evidence>
<feature type="transmembrane region" description="Helical" evidence="6">
    <location>
        <begin position="443"/>
        <end position="459"/>
    </location>
</feature>
<evidence type="ECO:0000256" key="6">
    <source>
        <dbReference type="SAM" id="Phobius"/>
    </source>
</evidence>
<keyword evidence="2" id="KW-1003">Cell membrane</keyword>
<keyword evidence="3 6" id="KW-0812">Transmembrane</keyword>
<keyword evidence="8" id="KW-1185">Reference proteome</keyword>
<proteinExistence type="predicted"/>
<feature type="transmembrane region" description="Helical" evidence="6">
    <location>
        <begin position="113"/>
        <end position="134"/>
    </location>
</feature>
<dbReference type="InParanoid" id="A0A0F7IGN3"/>
<sequence length="473" mass="53607">MRRNLAFYSLLVMFITVLMKISGLLSKIVITKYLSPLEYGILTFVTISLPLMFQFVTNLSFFNLLSHSKKGKHYFKFSLFYVILSCAVIIALFYIFLDKILTMFEISPDYAQITFLTFSLLLFPMSVSVVLMGLFRGLRKYSVATITSSLPTFLKFVFIAILAVTLQKLTLNLTILATVISTWVALLAIVAYEWQTIKSSIHTKYFLPKLDMFLFSLSIFTVGSYGTLLQIIGRLIIAYDIDVTYQGYLDISITLMTLLSIPMIALSFLTIPEATSANTKEELLTGEINDVARLLLSILVFLVIIVSIYPHELIMFLFSSKYSPAAEYVVFLAVGSIFMFIQQFIAYVEISFYETLSEYRPFVIFTIACLVLFLATTHILVILFGFIGVYVSNLLFKVVYFAGSLKVSSKKTAKIFLTKIERLTISTVATISFLLVTKGTLNFIFEIAIAAIIFTLLVVKTKYFDLRKLLYSL</sequence>
<dbReference type="EMBL" id="CP011267">
    <property type="protein sequence ID" value="AKG92422.1"/>
    <property type="molecule type" value="Genomic_DNA"/>
</dbReference>
<evidence type="ECO:0000256" key="2">
    <source>
        <dbReference type="ARBA" id="ARBA00022475"/>
    </source>
</evidence>
<evidence type="ECO:0000256" key="5">
    <source>
        <dbReference type="ARBA" id="ARBA00023136"/>
    </source>
</evidence>
<keyword evidence="5 6" id="KW-0472">Membrane</keyword>
<feature type="transmembrane region" description="Helical" evidence="6">
    <location>
        <begin position="41"/>
        <end position="65"/>
    </location>
</feature>
<dbReference type="AlphaFoldDB" id="A0A0F7IGN3"/>
<gene>
    <name evidence="7" type="ORF">GAH_00222</name>
</gene>
<feature type="transmembrane region" description="Helical" evidence="6">
    <location>
        <begin position="213"/>
        <end position="239"/>
    </location>
</feature>
<dbReference type="PANTHER" id="PTHR30250">
    <property type="entry name" value="PST FAMILY PREDICTED COLANIC ACID TRANSPORTER"/>
    <property type="match status" value="1"/>
</dbReference>
<dbReference type="Proteomes" id="UP000034723">
    <property type="component" value="Chromosome"/>
</dbReference>